<dbReference type="EMBL" id="PFQB01000021">
    <property type="protein sequence ID" value="PJA15243.1"/>
    <property type="molecule type" value="Genomic_DNA"/>
</dbReference>
<organism evidence="2 3">
    <name type="scientific">Candidatus Dojkabacteria bacterium CG_4_10_14_0_2_um_filter_Dojkabacteria_WS6_41_15</name>
    <dbReference type="NCBI Taxonomy" id="2014249"/>
    <lineage>
        <taxon>Bacteria</taxon>
        <taxon>Candidatus Dojkabacteria</taxon>
    </lineage>
</organism>
<dbReference type="GO" id="GO:0016758">
    <property type="term" value="F:hexosyltransferase activity"/>
    <property type="evidence" value="ECO:0007669"/>
    <property type="project" value="InterPro"/>
</dbReference>
<gene>
    <name evidence="2" type="ORF">COX64_00885</name>
</gene>
<evidence type="ECO:0000313" key="2">
    <source>
        <dbReference type="EMBL" id="PJA15243.1"/>
    </source>
</evidence>
<dbReference type="Pfam" id="PF04101">
    <property type="entry name" value="Glyco_tran_28_C"/>
    <property type="match status" value="1"/>
</dbReference>
<name>A0A2M7W2T2_9BACT</name>
<dbReference type="InterPro" id="IPR007235">
    <property type="entry name" value="Glyco_trans_28_C"/>
</dbReference>
<reference evidence="3" key="1">
    <citation type="submission" date="2017-09" db="EMBL/GenBank/DDBJ databases">
        <title>Depth-based differentiation of microbial function through sediment-hosted aquifers and enrichment of novel symbionts in the deep terrestrial subsurface.</title>
        <authorList>
            <person name="Probst A.J."/>
            <person name="Ladd B."/>
            <person name="Jarett J.K."/>
            <person name="Geller-Mcgrath D.E."/>
            <person name="Sieber C.M.K."/>
            <person name="Emerson J.B."/>
            <person name="Anantharaman K."/>
            <person name="Thomas B.C."/>
            <person name="Malmstrom R."/>
            <person name="Stieglmeier M."/>
            <person name="Klingl A."/>
            <person name="Woyke T."/>
            <person name="Ryan C.M."/>
            <person name="Banfield J.F."/>
        </authorList>
    </citation>
    <scope>NUCLEOTIDE SEQUENCE [LARGE SCALE GENOMIC DNA]</scope>
</reference>
<dbReference type="AlphaFoldDB" id="A0A2M7W2T2"/>
<feature type="domain" description="Glycosyl transferase family 28 C-terminal" evidence="1">
    <location>
        <begin position="7"/>
        <end position="143"/>
    </location>
</feature>
<proteinExistence type="predicted"/>
<protein>
    <recommendedName>
        <fullName evidence="1">Glycosyl transferase family 28 C-terminal domain-containing protein</fullName>
    </recommendedName>
</protein>
<evidence type="ECO:0000313" key="3">
    <source>
        <dbReference type="Proteomes" id="UP000228952"/>
    </source>
</evidence>
<dbReference type="Proteomes" id="UP000228952">
    <property type="component" value="Unassembled WGS sequence"/>
</dbReference>
<accession>A0A2M7W2T2</accession>
<dbReference type="Gene3D" id="3.40.50.2000">
    <property type="entry name" value="Glycogen Phosphorylase B"/>
    <property type="match status" value="1"/>
</dbReference>
<comment type="caution">
    <text evidence="2">The sequence shown here is derived from an EMBL/GenBank/DDBJ whole genome shotgun (WGS) entry which is preliminary data.</text>
</comment>
<sequence length="160" mass="18528">MIKVALGTEKFQFTRVLEWLDRALDDNVLDEQEEILVQAGSTNYIPRHKNMVLFTIVPYQQQIEEFKKARISIIHAGIGNVLDLADLDRVPIIIPRDPMRKEHLDGHQLDFCDVAGKELALPVAHTYKQFAEAIHNYNQDRKFPSFRKQLVDYLVSVVEN</sequence>
<evidence type="ECO:0000259" key="1">
    <source>
        <dbReference type="Pfam" id="PF04101"/>
    </source>
</evidence>